<dbReference type="AlphaFoldDB" id="A0A316UQU7"/>
<dbReference type="GeneID" id="37030682"/>
<accession>A0A316UQU7</accession>
<feature type="region of interest" description="Disordered" evidence="1">
    <location>
        <begin position="69"/>
        <end position="140"/>
    </location>
</feature>
<dbReference type="PANTHER" id="PTHR15410:SF2">
    <property type="entry name" value="HIRA-INTERACTING PROTEIN 3"/>
    <property type="match status" value="1"/>
</dbReference>
<organism evidence="2 3">
    <name type="scientific">Jaminaea rosea</name>
    <dbReference type="NCBI Taxonomy" id="1569628"/>
    <lineage>
        <taxon>Eukaryota</taxon>
        <taxon>Fungi</taxon>
        <taxon>Dikarya</taxon>
        <taxon>Basidiomycota</taxon>
        <taxon>Ustilaginomycotina</taxon>
        <taxon>Exobasidiomycetes</taxon>
        <taxon>Microstromatales</taxon>
        <taxon>Microstromatales incertae sedis</taxon>
        <taxon>Jaminaea</taxon>
    </lineage>
</organism>
<keyword evidence="3" id="KW-1185">Reference proteome</keyword>
<protein>
    <recommendedName>
        <fullName evidence="4">DEK C-terminal domain-containing protein</fullName>
    </recommendedName>
</protein>
<name>A0A316UQU7_9BASI</name>
<gene>
    <name evidence="2" type="ORF">BDZ90DRAFT_275016</name>
</gene>
<dbReference type="InterPro" id="IPR037647">
    <property type="entry name" value="HIRIP3"/>
</dbReference>
<feature type="region of interest" description="Disordered" evidence="1">
    <location>
        <begin position="207"/>
        <end position="269"/>
    </location>
</feature>
<evidence type="ECO:0000313" key="2">
    <source>
        <dbReference type="EMBL" id="PWN26681.1"/>
    </source>
</evidence>
<dbReference type="GO" id="GO:0005634">
    <property type="term" value="C:nucleus"/>
    <property type="evidence" value="ECO:0007669"/>
    <property type="project" value="TreeGrafter"/>
</dbReference>
<dbReference type="EMBL" id="KZ819670">
    <property type="protein sequence ID" value="PWN26681.1"/>
    <property type="molecule type" value="Genomic_DNA"/>
</dbReference>
<feature type="compositionally biased region" description="Acidic residues" evidence="1">
    <location>
        <begin position="241"/>
        <end position="262"/>
    </location>
</feature>
<reference evidence="2 3" key="1">
    <citation type="journal article" date="2018" name="Mol. Biol. Evol.">
        <title>Broad Genomic Sampling Reveals a Smut Pathogenic Ancestry of the Fungal Clade Ustilaginomycotina.</title>
        <authorList>
            <person name="Kijpornyongpan T."/>
            <person name="Mondo S.J."/>
            <person name="Barry K."/>
            <person name="Sandor L."/>
            <person name="Lee J."/>
            <person name="Lipzen A."/>
            <person name="Pangilinan J."/>
            <person name="LaButti K."/>
            <person name="Hainaut M."/>
            <person name="Henrissat B."/>
            <person name="Grigoriev I.V."/>
            <person name="Spatafora J.W."/>
            <person name="Aime M.C."/>
        </authorList>
    </citation>
    <scope>NUCLEOTIDE SEQUENCE [LARGE SCALE GENOMIC DNA]</scope>
    <source>
        <strain evidence="2 3">MCA 5214</strain>
    </source>
</reference>
<dbReference type="RefSeq" id="XP_025361293.1">
    <property type="nucleotide sequence ID" value="XM_025508859.1"/>
</dbReference>
<sequence length="289" mass="31553">MAELPQDDDIVSFVAKFVREDHRKNGQITVTVRKIRAALADHFEVDDDALKEHKSDVIKGAAEKAVAAVEEVGSASGHDQDGSDDDGFSSLDDDDGAGASTSKAKPKKKAKTPREPKAKKATKSSKKAETSSSDPQEEEMARLKKFVVACGVRKQWSKWFTSMEPPAETPKAQIRALRELLAEVGMEGRLSMEKAKQIKEKREFEEEMKAIGADMPVSDDGGGRGRRKRTSAGGSKKPYKDDDDDDDDGDDDEEGESGDDADEKPVKKKRFNASLAAFAAELNSDDDDD</sequence>
<feature type="compositionally biased region" description="Acidic residues" evidence="1">
    <location>
        <begin position="82"/>
        <end position="96"/>
    </location>
</feature>
<dbReference type="Proteomes" id="UP000245884">
    <property type="component" value="Unassembled WGS sequence"/>
</dbReference>
<dbReference type="PANTHER" id="PTHR15410">
    <property type="entry name" value="HIRA-INTERACTING PROTEIN 3"/>
    <property type="match status" value="1"/>
</dbReference>
<dbReference type="STRING" id="1569628.A0A316UQU7"/>
<evidence type="ECO:0000313" key="3">
    <source>
        <dbReference type="Proteomes" id="UP000245884"/>
    </source>
</evidence>
<evidence type="ECO:0000256" key="1">
    <source>
        <dbReference type="SAM" id="MobiDB-lite"/>
    </source>
</evidence>
<dbReference type="OrthoDB" id="552755at2759"/>
<evidence type="ECO:0008006" key="4">
    <source>
        <dbReference type="Google" id="ProtNLM"/>
    </source>
</evidence>
<proteinExistence type="predicted"/>